<dbReference type="PANTHER" id="PTHR34405">
    <property type="entry name" value="CRISPR-ASSOCIATED ENDORIBONUCLEASE CAS2"/>
    <property type="match status" value="1"/>
</dbReference>
<dbReference type="GO" id="GO:0046872">
    <property type="term" value="F:metal ion binding"/>
    <property type="evidence" value="ECO:0007669"/>
    <property type="project" value="UniProtKB-UniRule"/>
</dbReference>
<dbReference type="STRING" id="1300342.I596_2479"/>
<keyword evidence="7 9" id="KW-0460">Magnesium</keyword>
<dbReference type="KEGG" id="dko:I596_2479"/>
<evidence type="ECO:0000256" key="1">
    <source>
        <dbReference type="ARBA" id="ARBA00001946"/>
    </source>
</evidence>
<evidence type="ECO:0000256" key="10">
    <source>
        <dbReference type="PIRNR" id="PIRNR032582"/>
    </source>
</evidence>
<evidence type="ECO:0000256" key="9">
    <source>
        <dbReference type="HAMAP-Rule" id="MF_01471"/>
    </source>
</evidence>
<dbReference type="GO" id="GO:0016787">
    <property type="term" value="F:hydrolase activity"/>
    <property type="evidence" value="ECO:0007669"/>
    <property type="project" value="UniProtKB-KW"/>
</dbReference>
<protein>
    <recommendedName>
        <fullName evidence="9">CRISPR-associated endoribonuclease Cas2</fullName>
        <ecNumber evidence="9">3.1.-.-</ecNumber>
    </recommendedName>
</protein>
<gene>
    <name evidence="9" type="primary">cas2</name>
    <name evidence="11" type="ORF">I596_2479</name>
</gene>
<keyword evidence="5 9" id="KW-0255">Endonuclease</keyword>
<dbReference type="AlphaFoldDB" id="A0A160DVS1"/>
<feature type="binding site" evidence="9">
    <location>
        <position position="8"/>
    </location>
    <ligand>
        <name>Mg(2+)</name>
        <dbReference type="ChEBI" id="CHEBI:18420"/>
        <note>catalytic</note>
    </ligand>
</feature>
<keyword evidence="8 9" id="KW-0051">Antiviral defense</keyword>
<evidence type="ECO:0000256" key="3">
    <source>
        <dbReference type="ARBA" id="ARBA00022722"/>
    </source>
</evidence>
<dbReference type="SUPFAM" id="SSF143430">
    <property type="entry name" value="TTP0101/SSO1404-like"/>
    <property type="match status" value="1"/>
</dbReference>
<dbReference type="InterPro" id="IPR019199">
    <property type="entry name" value="Virulence_VapD/CRISPR_Cas2"/>
</dbReference>
<dbReference type="GO" id="GO:0043571">
    <property type="term" value="P:maintenance of CRISPR repeat elements"/>
    <property type="evidence" value="ECO:0007669"/>
    <property type="project" value="UniProtKB-UniRule"/>
</dbReference>
<keyword evidence="6 9" id="KW-0378">Hydrolase</keyword>
<evidence type="ECO:0000256" key="5">
    <source>
        <dbReference type="ARBA" id="ARBA00022759"/>
    </source>
</evidence>
<dbReference type="NCBIfam" id="TIGR01573">
    <property type="entry name" value="cas2"/>
    <property type="match status" value="1"/>
</dbReference>
<keyword evidence="3 9" id="KW-0540">Nuclease</keyword>
<dbReference type="OrthoDB" id="9798176at2"/>
<evidence type="ECO:0000256" key="7">
    <source>
        <dbReference type="ARBA" id="ARBA00022842"/>
    </source>
</evidence>
<evidence type="ECO:0000313" key="11">
    <source>
        <dbReference type="EMBL" id="ANB18484.1"/>
    </source>
</evidence>
<comment type="subunit">
    <text evidence="9">Homodimer, forms a heterotetramer with a Cas1 homodimer.</text>
</comment>
<dbReference type="RefSeq" id="WP_067647973.1">
    <property type="nucleotide sequence ID" value="NZ_CP015249.1"/>
</dbReference>
<organism evidence="11 12">
    <name type="scientific">Dokdonella koreensis DS-123</name>
    <dbReference type="NCBI Taxonomy" id="1300342"/>
    <lineage>
        <taxon>Bacteria</taxon>
        <taxon>Pseudomonadati</taxon>
        <taxon>Pseudomonadota</taxon>
        <taxon>Gammaproteobacteria</taxon>
        <taxon>Lysobacterales</taxon>
        <taxon>Rhodanobacteraceae</taxon>
        <taxon>Dokdonella</taxon>
    </lineage>
</organism>
<name>A0A160DVS1_9GAMM</name>
<dbReference type="InterPro" id="IPR021127">
    <property type="entry name" value="CRISPR_associated_Cas2"/>
</dbReference>
<comment type="cofactor">
    <cofactor evidence="1 9">
        <name>Mg(2+)</name>
        <dbReference type="ChEBI" id="CHEBI:18420"/>
    </cofactor>
</comment>
<dbReference type="PANTHER" id="PTHR34405:SF3">
    <property type="entry name" value="CRISPR-ASSOCIATED ENDORIBONUCLEASE CAS2 3"/>
    <property type="match status" value="1"/>
</dbReference>
<reference evidence="11 12" key="1">
    <citation type="submission" date="2016-04" db="EMBL/GenBank/DDBJ databases">
        <title>Complete genome sequence of Dokdonella koreensis DS-123T.</title>
        <authorList>
            <person name="Kim J.F."/>
            <person name="Lee H."/>
            <person name="Kwak M.-J."/>
        </authorList>
    </citation>
    <scope>NUCLEOTIDE SEQUENCE [LARGE SCALE GENOMIC DNA]</scope>
    <source>
        <strain evidence="11 12">DS-123</strain>
    </source>
</reference>
<sequence>MMVLVSYDVSTVSPDGDKRLRRVAKACRDWGQRVQFSVFEIEVDPAQWVQLRQRLCDLIDPAVDSLRFYQLGAKWEGRVEHVGAKPTLDLKGPLVF</sequence>
<dbReference type="PIRSF" id="PIRSF032582">
    <property type="entry name" value="Cas2"/>
    <property type="match status" value="1"/>
</dbReference>
<dbReference type="EC" id="3.1.-.-" evidence="9"/>
<evidence type="ECO:0000256" key="4">
    <source>
        <dbReference type="ARBA" id="ARBA00022723"/>
    </source>
</evidence>
<evidence type="ECO:0000256" key="8">
    <source>
        <dbReference type="ARBA" id="ARBA00023118"/>
    </source>
</evidence>
<comment type="function">
    <text evidence="9">CRISPR (clustered regularly interspaced short palindromic repeat), is an adaptive immune system that provides protection against mobile genetic elements (viruses, transposable elements and conjugative plasmids). CRISPR clusters contain sequences complementary to antecedent mobile elements and target invading nucleic acids. CRISPR clusters are transcribed and processed into CRISPR RNA (crRNA). Functions as a ssRNA-specific endoribonuclease. Involved in the integration of spacer DNA into the CRISPR cassette.</text>
</comment>
<dbReference type="EMBL" id="CP015249">
    <property type="protein sequence ID" value="ANB18484.1"/>
    <property type="molecule type" value="Genomic_DNA"/>
</dbReference>
<dbReference type="CDD" id="cd09725">
    <property type="entry name" value="Cas2_I_II_III"/>
    <property type="match status" value="1"/>
</dbReference>
<keyword evidence="4 9" id="KW-0479">Metal-binding</keyword>
<accession>A0A160DVS1</accession>
<dbReference type="Pfam" id="PF09827">
    <property type="entry name" value="CRISPR_Cas2"/>
    <property type="match status" value="1"/>
</dbReference>
<evidence type="ECO:0000256" key="6">
    <source>
        <dbReference type="ARBA" id="ARBA00022801"/>
    </source>
</evidence>
<dbReference type="HAMAP" id="MF_01471">
    <property type="entry name" value="Cas2"/>
    <property type="match status" value="1"/>
</dbReference>
<dbReference type="Gene3D" id="3.30.70.240">
    <property type="match status" value="1"/>
</dbReference>
<dbReference type="PATRIC" id="fig|1300342.3.peg.2416"/>
<dbReference type="GO" id="GO:0051607">
    <property type="term" value="P:defense response to virus"/>
    <property type="evidence" value="ECO:0007669"/>
    <property type="project" value="UniProtKB-UniRule"/>
</dbReference>
<evidence type="ECO:0000256" key="2">
    <source>
        <dbReference type="ARBA" id="ARBA00009959"/>
    </source>
</evidence>
<dbReference type="Proteomes" id="UP000076830">
    <property type="component" value="Chromosome"/>
</dbReference>
<proteinExistence type="inferred from homology"/>
<evidence type="ECO:0000313" key="12">
    <source>
        <dbReference type="Proteomes" id="UP000076830"/>
    </source>
</evidence>
<keyword evidence="12" id="KW-1185">Reference proteome</keyword>
<comment type="similarity">
    <text evidence="2 9 10">Belongs to the CRISPR-associated endoribonuclease Cas2 protein family.</text>
</comment>
<dbReference type="GO" id="GO:0004521">
    <property type="term" value="F:RNA endonuclease activity"/>
    <property type="evidence" value="ECO:0007669"/>
    <property type="project" value="UniProtKB-UniRule"/>
</dbReference>